<evidence type="ECO:0000259" key="2">
    <source>
        <dbReference type="PROSITE" id="PS50853"/>
    </source>
</evidence>
<evidence type="ECO:0000256" key="1">
    <source>
        <dbReference type="SAM" id="SignalP"/>
    </source>
</evidence>
<dbReference type="InterPro" id="IPR003961">
    <property type="entry name" value="FN3_dom"/>
</dbReference>
<accession>A0A2T6C793</accession>
<protein>
    <recommendedName>
        <fullName evidence="2">Fibronectin type-III domain-containing protein</fullName>
    </recommendedName>
</protein>
<comment type="caution">
    <text evidence="3">The sequence shown here is derived from an EMBL/GenBank/DDBJ whole genome shotgun (WGS) entry which is preliminary data.</text>
</comment>
<organism evidence="3 4">
    <name type="scientific">Kordia periserrulae</name>
    <dbReference type="NCBI Taxonomy" id="701523"/>
    <lineage>
        <taxon>Bacteria</taxon>
        <taxon>Pseudomonadati</taxon>
        <taxon>Bacteroidota</taxon>
        <taxon>Flavobacteriia</taxon>
        <taxon>Flavobacteriales</taxon>
        <taxon>Flavobacteriaceae</taxon>
        <taxon>Kordia</taxon>
    </lineage>
</organism>
<feature type="chain" id="PRO_5015767027" description="Fibronectin type-III domain-containing protein" evidence="1">
    <location>
        <begin position="22"/>
        <end position="293"/>
    </location>
</feature>
<name>A0A2T6C793_9FLAO</name>
<dbReference type="PROSITE" id="PS50853">
    <property type="entry name" value="FN3"/>
    <property type="match status" value="1"/>
</dbReference>
<evidence type="ECO:0000313" key="4">
    <source>
        <dbReference type="Proteomes" id="UP000244090"/>
    </source>
</evidence>
<dbReference type="PROSITE" id="PS51257">
    <property type="entry name" value="PROKAR_LIPOPROTEIN"/>
    <property type="match status" value="1"/>
</dbReference>
<gene>
    <name evidence="3" type="ORF">C8N46_101784</name>
</gene>
<keyword evidence="4" id="KW-1185">Reference proteome</keyword>
<feature type="domain" description="Fibronectin type-III" evidence="2">
    <location>
        <begin position="35"/>
        <end position="129"/>
    </location>
</feature>
<dbReference type="Gene3D" id="2.60.40.10">
    <property type="entry name" value="Immunoglobulins"/>
    <property type="match status" value="1"/>
</dbReference>
<proteinExistence type="predicted"/>
<dbReference type="Proteomes" id="UP000244090">
    <property type="component" value="Unassembled WGS sequence"/>
</dbReference>
<dbReference type="AlphaFoldDB" id="A0A2T6C793"/>
<dbReference type="SUPFAM" id="SSF49265">
    <property type="entry name" value="Fibronectin type III"/>
    <property type="match status" value="1"/>
</dbReference>
<dbReference type="InterPro" id="IPR013783">
    <property type="entry name" value="Ig-like_fold"/>
</dbReference>
<dbReference type="EMBL" id="QBKT01000001">
    <property type="protein sequence ID" value="PTX64173.1"/>
    <property type="molecule type" value="Genomic_DNA"/>
</dbReference>
<dbReference type="CDD" id="cd00063">
    <property type="entry name" value="FN3"/>
    <property type="match status" value="1"/>
</dbReference>
<evidence type="ECO:0000313" key="3">
    <source>
        <dbReference type="EMBL" id="PTX64173.1"/>
    </source>
</evidence>
<dbReference type="InterPro" id="IPR036116">
    <property type="entry name" value="FN3_sf"/>
</dbReference>
<sequence>MKNFLKTLFLGLLLIFTSCTSDDTTMNEEEIACNVPANFAILEYNFLSQVVLNWDTEIDITSWEVEYGISGFSQGQGTVVEAINNTFTISGLNFNVAYDFYVRANCGNDQFSDWSGPVTNVPENNSPQSQALMTANIAGTQYNNLRPFSWNISQTAILMTTFTGTTEKFIHIQGNSAPGVLLPADLREINIYIPESQWSTGTYTLYNDSLNASQNPTSFVNIVYFDSSDNYSQAFEEDDGTITITEFNTTDRVIRGTFNFSFKRVNPDTGDEIGPLDCLNGTFNYLLDHSTFD</sequence>
<keyword evidence="1" id="KW-0732">Signal</keyword>
<feature type="signal peptide" evidence="1">
    <location>
        <begin position="1"/>
        <end position="21"/>
    </location>
</feature>
<reference evidence="3 4" key="1">
    <citation type="submission" date="2018-04" db="EMBL/GenBank/DDBJ databases">
        <title>Genomic Encyclopedia of Archaeal and Bacterial Type Strains, Phase II (KMG-II): from individual species to whole genera.</title>
        <authorList>
            <person name="Goeker M."/>
        </authorList>
    </citation>
    <scope>NUCLEOTIDE SEQUENCE [LARGE SCALE GENOMIC DNA]</scope>
    <source>
        <strain evidence="3 4">DSM 25731</strain>
    </source>
</reference>